<dbReference type="AlphaFoldDB" id="A0A7W6XY72"/>
<evidence type="ECO:0000256" key="1">
    <source>
        <dbReference type="SAM" id="Coils"/>
    </source>
</evidence>
<feature type="compositionally biased region" description="Basic and acidic residues" evidence="2">
    <location>
        <begin position="66"/>
        <end position="80"/>
    </location>
</feature>
<protein>
    <submittedName>
        <fullName evidence="3">Transposase</fullName>
    </submittedName>
</protein>
<comment type="caution">
    <text evidence="3">The sequence shown here is derived from an EMBL/GenBank/DDBJ whole genome shotgun (WGS) entry which is preliminary data.</text>
</comment>
<sequence>MSNEPVVGNSEVKKLEERVRELERMLGRKTLEAEILREAISKTQTTKQISRPILLPKEVPDEDTSRDELRPEDHIGKVVR</sequence>
<name>A0A7W6XY72_9HYPH</name>
<organism evidence="3 4">
    <name type="scientific">Rhizobium esperanzae</name>
    <dbReference type="NCBI Taxonomy" id="1967781"/>
    <lineage>
        <taxon>Bacteria</taxon>
        <taxon>Pseudomonadati</taxon>
        <taxon>Pseudomonadota</taxon>
        <taxon>Alphaproteobacteria</taxon>
        <taxon>Hyphomicrobiales</taxon>
        <taxon>Rhizobiaceae</taxon>
        <taxon>Rhizobium/Agrobacterium group</taxon>
        <taxon>Rhizobium</taxon>
    </lineage>
</organism>
<keyword evidence="1" id="KW-0175">Coiled coil</keyword>
<evidence type="ECO:0000313" key="4">
    <source>
        <dbReference type="Proteomes" id="UP000533724"/>
    </source>
</evidence>
<evidence type="ECO:0000256" key="2">
    <source>
        <dbReference type="SAM" id="MobiDB-lite"/>
    </source>
</evidence>
<proteinExistence type="predicted"/>
<dbReference type="Proteomes" id="UP000533724">
    <property type="component" value="Unassembled WGS sequence"/>
</dbReference>
<feature type="region of interest" description="Disordered" evidence="2">
    <location>
        <begin position="46"/>
        <end position="80"/>
    </location>
</feature>
<accession>A0A7W6XY72</accession>
<evidence type="ECO:0000313" key="3">
    <source>
        <dbReference type="EMBL" id="MBB4442267.1"/>
    </source>
</evidence>
<feature type="coiled-coil region" evidence="1">
    <location>
        <begin position="12"/>
        <end position="39"/>
    </location>
</feature>
<reference evidence="3 4" key="1">
    <citation type="submission" date="2020-08" db="EMBL/GenBank/DDBJ databases">
        <title>Genomic Encyclopedia of Type Strains, Phase IV (KMG-V): Genome sequencing to study the core and pangenomes of soil and plant-associated prokaryotes.</title>
        <authorList>
            <person name="Whitman W."/>
        </authorList>
    </citation>
    <scope>NUCLEOTIDE SEQUENCE [LARGE SCALE GENOMIC DNA]</scope>
    <source>
        <strain evidence="3 4">SEMIA 414</strain>
    </source>
</reference>
<gene>
    <name evidence="3" type="ORF">GGE15_005561</name>
</gene>
<dbReference type="EMBL" id="JACIHI010000016">
    <property type="protein sequence ID" value="MBB4442267.1"/>
    <property type="molecule type" value="Genomic_DNA"/>
</dbReference>